<dbReference type="PANTHER" id="PTHR33387:SF3">
    <property type="entry name" value="DUF985 DOMAIN-CONTAINING PROTEIN"/>
    <property type="match status" value="1"/>
</dbReference>
<dbReference type="InterPro" id="IPR009327">
    <property type="entry name" value="Cupin_DUF985"/>
</dbReference>
<comment type="caution">
    <text evidence="2">The sequence shown here is derived from an EMBL/GenBank/DDBJ whole genome shotgun (WGS) entry which is preliminary data.</text>
</comment>
<dbReference type="Gene3D" id="2.60.120.10">
    <property type="entry name" value="Jelly Rolls"/>
    <property type="match status" value="1"/>
</dbReference>
<sequence length="196" mass="21270">MEKDEQDEQDEQDERVETADEVAARYGLRPLPVEGGRFRQTWAGPPDAAGRPAGTAILVLLTTAPGDFSALHRLPTDEVWHFYEGDALELLLLAPDGTDRLAVLGRAGCVQLVVPAGTWMGARVAPGPADGRRRRYGWSLFGTTMAPGFLPQDYEGGDPEELAARYPGRARVIRELCRPGEPVRMGREGAEGVFGA</sequence>
<evidence type="ECO:0000313" key="2">
    <source>
        <dbReference type="EMBL" id="MEW2362899.1"/>
    </source>
</evidence>
<feature type="domain" description="DUF985" evidence="1">
    <location>
        <begin position="21"/>
        <end position="155"/>
    </location>
</feature>
<dbReference type="SUPFAM" id="SSF51182">
    <property type="entry name" value="RmlC-like cupins"/>
    <property type="match status" value="1"/>
</dbReference>
<accession>A0ABV3LVA9</accession>
<dbReference type="InterPro" id="IPR011051">
    <property type="entry name" value="RmlC_Cupin_sf"/>
</dbReference>
<reference evidence="2 3" key="1">
    <citation type="submission" date="2024-06" db="EMBL/GenBank/DDBJ databases">
        <title>The Natural Products Discovery Center: Release of the First 8490 Sequenced Strains for Exploring Actinobacteria Biosynthetic Diversity.</title>
        <authorList>
            <person name="Kalkreuter E."/>
            <person name="Kautsar S.A."/>
            <person name="Yang D."/>
            <person name="Bader C.D."/>
            <person name="Teijaro C.N."/>
            <person name="Fluegel L."/>
            <person name="Davis C.M."/>
            <person name="Simpson J.R."/>
            <person name="Lauterbach L."/>
            <person name="Steele A.D."/>
            <person name="Gui C."/>
            <person name="Meng S."/>
            <person name="Li G."/>
            <person name="Viehrig K."/>
            <person name="Ye F."/>
            <person name="Su P."/>
            <person name="Kiefer A.F."/>
            <person name="Nichols A."/>
            <person name="Cepeda A.J."/>
            <person name="Yan W."/>
            <person name="Fan B."/>
            <person name="Jiang Y."/>
            <person name="Adhikari A."/>
            <person name="Zheng C.-J."/>
            <person name="Schuster L."/>
            <person name="Cowan T.M."/>
            <person name="Smanski M.J."/>
            <person name="Chevrette M.G."/>
            <person name="De Carvalho L.P.S."/>
            <person name="Shen B."/>
        </authorList>
    </citation>
    <scope>NUCLEOTIDE SEQUENCE [LARGE SCALE GENOMIC DNA]</scope>
    <source>
        <strain evidence="2 3">NPDC047833</strain>
    </source>
</reference>
<evidence type="ECO:0000259" key="1">
    <source>
        <dbReference type="Pfam" id="PF06172"/>
    </source>
</evidence>
<dbReference type="EMBL" id="JBEYRS010000004">
    <property type="protein sequence ID" value="MEW2362899.1"/>
    <property type="molecule type" value="Genomic_DNA"/>
</dbReference>
<gene>
    <name evidence="2" type="ORF">AB0887_13210</name>
</gene>
<protein>
    <submittedName>
        <fullName evidence="2">Cupin domain-containing protein</fullName>
    </submittedName>
</protein>
<dbReference type="InterPro" id="IPR039935">
    <property type="entry name" value="YML079W-like"/>
</dbReference>
<name>A0ABV3LVA9_9ACTN</name>
<organism evidence="2 3">
    <name type="scientific">Streptomyces huasconensis</name>
    <dbReference type="NCBI Taxonomy" id="1854574"/>
    <lineage>
        <taxon>Bacteria</taxon>
        <taxon>Bacillati</taxon>
        <taxon>Actinomycetota</taxon>
        <taxon>Actinomycetes</taxon>
        <taxon>Kitasatosporales</taxon>
        <taxon>Streptomycetaceae</taxon>
        <taxon>Streptomyces</taxon>
    </lineage>
</organism>
<dbReference type="CDD" id="cd06121">
    <property type="entry name" value="cupin_YML079wp"/>
    <property type="match status" value="1"/>
</dbReference>
<dbReference type="PANTHER" id="PTHR33387">
    <property type="entry name" value="RMLC-LIKE JELLY ROLL FOLD PROTEIN"/>
    <property type="match status" value="1"/>
</dbReference>
<evidence type="ECO:0000313" key="3">
    <source>
        <dbReference type="Proteomes" id="UP001553843"/>
    </source>
</evidence>
<proteinExistence type="predicted"/>
<dbReference type="InterPro" id="IPR014710">
    <property type="entry name" value="RmlC-like_jellyroll"/>
</dbReference>
<dbReference type="Proteomes" id="UP001553843">
    <property type="component" value="Unassembled WGS sequence"/>
</dbReference>
<keyword evidence="3" id="KW-1185">Reference proteome</keyword>
<dbReference type="Pfam" id="PF06172">
    <property type="entry name" value="Cupin_5"/>
    <property type="match status" value="1"/>
</dbReference>